<comment type="caution">
    <text evidence="1">The sequence shown here is derived from an EMBL/GenBank/DDBJ whole genome shotgun (WGS) entry which is preliminary data.</text>
</comment>
<dbReference type="Proteomes" id="UP000640614">
    <property type="component" value="Unassembled WGS sequence"/>
</dbReference>
<accession>A0ABR9TL01</accession>
<sequence length="115" mass="13720">MKTKNIDQQTLQKWFSFNRESDSIITSAELIIIDQEKGMEEIQGKNKSREKRLHEAKYHLEELKRRVNYIKEYEISTESFNSSVVHTLDSLQLDYLQEKLKLEASLCEFQEFTMP</sequence>
<protein>
    <submittedName>
        <fullName evidence="1">Uncharacterized protein</fullName>
    </submittedName>
</protein>
<keyword evidence="2" id="KW-1185">Reference proteome</keyword>
<gene>
    <name evidence="1" type="ORF">C4F50_13965</name>
</gene>
<dbReference type="EMBL" id="PRDM01000003">
    <property type="protein sequence ID" value="MBE8726041.1"/>
    <property type="molecule type" value="Genomic_DNA"/>
</dbReference>
<organism evidence="1 2">
    <name type="scientific">Flavobacterium hungaricum</name>
    <dbReference type="NCBI Taxonomy" id="2082725"/>
    <lineage>
        <taxon>Bacteria</taxon>
        <taxon>Pseudomonadati</taxon>
        <taxon>Bacteroidota</taxon>
        <taxon>Flavobacteriia</taxon>
        <taxon>Flavobacteriales</taxon>
        <taxon>Flavobacteriaceae</taxon>
        <taxon>Flavobacterium</taxon>
    </lineage>
</organism>
<name>A0ABR9TL01_9FLAO</name>
<evidence type="ECO:0000313" key="1">
    <source>
        <dbReference type="EMBL" id="MBE8726041.1"/>
    </source>
</evidence>
<proteinExistence type="predicted"/>
<reference evidence="1 2" key="1">
    <citation type="submission" date="2018-07" db="EMBL/GenBank/DDBJ databases">
        <title>Genome assembly of strain KB82.</title>
        <authorList>
            <person name="Kukolya J."/>
            <person name="Horvath B."/>
            <person name="Nagy I."/>
            <person name="Toth A."/>
        </authorList>
    </citation>
    <scope>NUCLEOTIDE SEQUENCE [LARGE SCALE GENOMIC DNA]</scope>
    <source>
        <strain evidence="1 2">Kb82</strain>
    </source>
</reference>
<evidence type="ECO:0000313" key="2">
    <source>
        <dbReference type="Proteomes" id="UP000640614"/>
    </source>
</evidence>